<proteinExistence type="predicted"/>
<protein>
    <recommendedName>
        <fullName evidence="3">Gamma-glutamylcyclotransferase</fullName>
    </recommendedName>
</protein>
<accession>A0A0G4I672</accession>
<feature type="region of interest" description="Disordered" evidence="1">
    <location>
        <begin position="294"/>
        <end position="317"/>
    </location>
</feature>
<dbReference type="AlphaFoldDB" id="A0A0G4I672"/>
<evidence type="ECO:0000256" key="1">
    <source>
        <dbReference type="SAM" id="MobiDB-lite"/>
    </source>
</evidence>
<gene>
    <name evidence="2" type="ORF">Cvel_11334</name>
</gene>
<dbReference type="EMBL" id="CDMZ01005279">
    <property type="protein sequence ID" value="CEM52522.1"/>
    <property type="molecule type" value="Genomic_DNA"/>
</dbReference>
<reference evidence="2" key="1">
    <citation type="submission" date="2014-11" db="EMBL/GenBank/DDBJ databases">
        <authorList>
            <person name="Otto D Thomas"/>
            <person name="Naeem Raeece"/>
        </authorList>
    </citation>
    <scope>NUCLEOTIDE SEQUENCE</scope>
</reference>
<organism evidence="2">
    <name type="scientific">Chromera velia CCMP2878</name>
    <dbReference type="NCBI Taxonomy" id="1169474"/>
    <lineage>
        <taxon>Eukaryota</taxon>
        <taxon>Sar</taxon>
        <taxon>Alveolata</taxon>
        <taxon>Colpodellida</taxon>
        <taxon>Chromeraceae</taxon>
        <taxon>Chromera</taxon>
    </lineage>
</organism>
<feature type="compositionally biased region" description="Basic and acidic residues" evidence="1">
    <location>
        <begin position="299"/>
        <end position="311"/>
    </location>
</feature>
<sequence length="317" mass="35144">MQTGDQKPTKTRSAFILREHHDPTETGTFERTYQAAVTSAVSSGERLVWYASYGSNLDERRLLAYIEGSTAPGATFQQQGCRDGRRPIQSRALTLNHQLYFAGTSHIWKGSPCFITHAPLHVSAEDGGSVADGERNCDAVHMRMYLVRESQFWDIVAQENKIDVQDPDWIRGCPSAANLAASAEAAEQEETRGEGQNGRVHFLDRLAGGMYSGLLFVGRERGVPIFTFTAPQRDWMEGKLPLGAPSGPYLQRIAEGLRVSHGLCATSAAQYLIRKPGCILRRVREPGAPVWTEENLTETLRKHAQESEKQSEQSQLA</sequence>
<name>A0A0G4I672_9ALVE</name>
<dbReference type="Gene3D" id="3.10.490.10">
    <property type="entry name" value="Gamma-glutamyl cyclotransferase-like"/>
    <property type="match status" value="1"/>
</dbReference>
<dbReference type="VEuPathDB" id="CryptoDB:Cvel_11334"/>
<evidence type="ECO:0000313" key="2">
    <source>
        <dbReference type="EMBL" id="CEM52522.1"/>
    </source>
</evidence>
<evidence type="ECO:0008006" key="3">
    <source>
        <dbReference type="Google" id="ProtNLM"/>
    </source>
</evidence>